<comment type="caution">
    <text evidence="10">The sequence shown here is derived from an EMBL/GenBank/DDBJ whole genome shotgun (WGS) entry which is preliminary data.</text>
</comment>
<keyword evidence="5 7" id="KW-0472">Membrane</keyword>
<evidence type="ECO:0000256" key="4">
    <source>
        <dbReference type="ARBA" id="ARBA00022989"/>
    </source>
</evidence>
<dbReference type="Proteomes" id="UP000760480">
    <property type="component" value="Unassembled WGS sequence"/>
</dbReference>
<gene>
    <name evidence="10" type="ORF">E4P82_12555</name>
</gene>
<evidence type="ECO:0000256" key="3">
    <source>
        <dbReference type="ARBA" id="ARBA00022729"/>
    </source>
</evidence>
<organism evidence="10 11">
    <name type="scientific">Candidatus Competibacter phosphatis</name>
    <dbReference type="NCBI Taxonomy" id="221280"/>
    <lineage>
        <taxon>Bacteria</taxon>
        <taxon>Pseudomonadati</taxon>
        <taxon>Pseudomonadota</taxon>
        <taxon>Gammaproteobacteria</taxon>
        <taxon>Candidatus Competibacteraceae</taxon>
        <taxon>Candidatus Competibacter</taxon>
    </lineage>
</organism>
<feature type="domain" description="SH3b" evidence="9">
    <location>
        <begin position="33"/>
        <end position="99"/>
    </location>
</feature>
<dbReference type="SMART" id="SM00287">
    <property type="entry name" value="SH3b"/>
    <property type="match status" value="1"/>
</dbReference>
<dbReference type="Gene3D" id="2.30.30.40">
    <property type="entry name" value="SH3 Domains"/>
    <property type="match status" value="1"/>
</dbReference>
<evidence type="ECO:0000313" key="11">
    <source>
        <dbReference type="Proteomes" id="UP000760480"/>
    </source>
</evidence>
<dbReference type="Pfam" id="PF08239">
    <property type="entry name" value="SH3_3"/>
    <property type="match status" value="1"/>
</dbReference>
<feature type="transmembrane region" description="Helical" evidence="7">
    <location>
        <begin position="202"/>
        <end position="221"/>
    </location>
</feature>
<name>A0ABX1TND7_9GAMM</name>
<dbReference type="InterPro" id="IPR003646">
    <property type="entry name" value="SH3-like_bac-type"/>
</dbReference>
<keyword evidence="2 7" id="KW-0812">Transmembrane</keyword>
<dbReference type="PROSITE" id="PS51781">
    <property type="entry name" value="SH3B"/>
    <property type="match status" value="1"/>
</dbReference>
<dbReference type="InterPro" id="IPR016476">
    <property type="entry name" value="SH3_dom_pro"/>
</dbReference>
<feature type="coiled-coil region" evidence="6">
    <location>
        <begin position="105"/>
        <end position="132"/>
    </location>
</feature>
<feature type="coiled-coil region" evidence="6">
    <location>
        <begin position="171"/>
        <end position="198"/>
    </location>
</feature>
<reference evidence="10 11" key="1">
    <citation type="submission" date="2019-03" db="EMBL/GenBank/DDBJ databases">
        <title>Metabolic reconstructions from genomes of highly enriched 'Candidatus Accumulibacter' and 'Candidatus Competibacter' bioreactor populations.</title>
        <authorList>
            <person name="Annavajhala M.K."/>
            <person name="Welles L."/>
            <person name="Abbas B."/>
            <person name="Sorokin D."/>
            <person name="Park H."/>
            <person name="Van Loosdrecht M."/>
            <person name="Chandran K."/>
        </authorList>
    </citation>
    <scope>NUCLEOTIDE SEQUENCE [LARGE SCALE GENOMIC DNA]</scope>
    <source>
        <strain evidence="10 11">SBR_G</strain>
    </source>
</reference>
<evidence type="ECO:0000256" key="7">
    <source>
        <dbReference type="SAM" id="Phobius"/>
    </source>
</evidence>
<feature type="signal peptide" evidence="8">
    <location>
        <begin position="1"/>
        <end position="23"/>
    </location>
</feature>
<comment type="subcellular location">
    <subcellularLocation>
        <location evidence="1">Membrane</location>
        <topology evidence="1">Single-pass membrane protein</topology>
    </subcellularLocation>
</comment>
<keyword evidence="3 8" id="KW-0732">Signal</keyword>
<evidence type="ECO:0000256" key="8">
    <source>
        <dbReference type="SAM" id="SignalP"/>
    </source>
</evidence>
<sequence>MKIPTIPLLLTAVLTVVAVPALAQAQTADQARSSAAYISDLLDVPLRAGASNRYKIIGAVRSGTAVEVLRMDTVKGYTQIRTPTGSKGWLPSAQVTDTPSSREQLAGVRQDLEQLRSRHADLKQHLDEMVGKPGEENLSYPQLYEEALRLRQQLAQYRKVSADTVAIDERNKTLQEQAVVLERELQLVQQENRALRDDNDNLRFLMGAVLLGACLLLAVMMPRIREQRREQWSRL</sequence>
<protein>
    <submittedName>
        <fullName evidence="10">TIGR04211 family SH3 domain-containing protein</fullName>
    </submittedName>
</protein>
<evidence type="ECO:0000256" key="5">
    <source>
        <dbReference type="ARBA" id="ARBA00023136"/>
    </source>
</evidence>
<keyword evidence="6" id="KW-0175">Coiled coil</keyword>
<dbReference type="EMBL" id="SPMZ01000035">
    <property type="protein sequence ID" value="NMQ19955.1"/>
    <property type="molecule type" value="Genomic_DNA"/>
</dbReference>
<evidence type="ECO:0000256" key="2">
    <source>
        <dbReference type="ARBA" id="ARBA00022692"/>
    </source>
</evidence>
<evidence type="ECO:0000259" key="9">
    <source>
        <dbReference type="PROSITE" id="PS51781"/>
    </source>
</evidence>
<dbReference type="RefSeq" id="WP_169249220.1">
    <property type="nucleotide sequence ID" value="NZ_SPMZ01000035.1"/>
</dbReference>
<dbReference type="NCBIfam" id="TIGR04211">
    <property type="entry name" value="SH3_and_anchor"/>
    <property type="match status" value="1"/>
</dbReference>
<evidence type="ECO:0000256" key="1">
    <source>
        <dbReference type="ARBA" id="ARBA00004167"/>
    </source>
</evidence>
<feature type="chain" id="PRO_5047111619" evidence="8">
    <location>
        <begin position="24"/>
        <end position="235"/>
    </location>
</feature>
<evidence type="ECO:0000313" key="10">
    <source>
        <dbReference type="EMBL" id="NMQ19955.1"/>
    </source>
</evidence>
<keyword evidence="11" id="KW-1185">Reference proteome</keyword>
<proteinExistence type="predicted"/>
<keyword evidence="4 7" id="KW-1133">Transmembrane helix</keyword>
<evidence type="ECO:0000256" key="6">
    <source>
        <dbReference type="SAM" id="Coils"/>
    </source>
</evidence>
<accession>A0ABX1TND7</accession>